<dbReference type="GO" id="GO:0016926">
    <property type="term" value="P:protein desumoylation"/>
    <property type="evidence" value="ECO:0007669"/>
    <property type="project" value="TreeGrafter"/>
</dbReference>
<dbReference type="InParanoid" id="D8PN83"/>
<dbReference type="GO" id="GO:0005634">
    <property type="term" value="C:nucleus"/>
    <property type="evidence" value="ECO:0007669"/>
    <property type="project" value="TreeGrafter"/>
</dbReference>
<evidence type="ECO:0000256" key="2">
    <source>
        <dbReference type="ARBA" id="ARBA00022670"/>
    </source>
</evidence>
<dbReference type="EMBL" id="GL377302">
    <property type="protein sequence ID" value="EFJ03570.1"/>
    <property type="molecule type" value="Genomic_DNA"/>
</dbReference>
<dbReference type="Gene3D" id="3.40.395.10">
    <property type="entry name" value="Adenoviral Proteinase, Chain A"/>
    <property type="match status" value="1"/>
</dbReference>
<dbReference type="Proteomes" id="UP000007431">
    <property type="component" value="Unassembled WGS sequence"/>
</dbReference>
<dbReference type="FunFam" id="3.40.395.10:FF:000001">
    <property type="entry name" value="Sentrin-specific protease 1"/>
    <property type="match status" value="1"/>
</dbReference>
<dbReference type="InterPro" id="IPR003653">
    <property type="entry name" value="Peptidase_C48_C"/>
</dbReference>
<organism evidence="7">
    <name type="scientific">Schizophyllum commune (strain H4-8 / FGSC 9210)</name>
    <name type="common">Split gill fungus</name>
    <dbReference type="NCBI Taxonomy" id="578458"/>
    <lineage>
        <taxon>Eukaryota</taxon>
        <taxon>Fungi</taxon>
        <taxon>Dikarya</taxon>
        <taxon>Basidiomycota</taxon>
        <taxon>Agaricomycotina</taxon>
        <taxon>Agaricomycetes</taxon>
        <taxon>Agaricomycetidae</taxon>
        <taxon>Agaricales</taxon>
        <taxon>Schizophyllaceae</taxon>
        <taxon>Schizophyllum</taxon>
    </lineage>
</organism>
<dbReference type="GO" id="GO:0080090">
    <property type="term" value="P:regulation of primary metabolic process"/>
    <property type="evidence" value="ECO:0007669"/>
    <property type="project" value="UniProtKB-ARBA"/>
</dbReference>
<dbReference type="AlphaFoldDB" id="D8PN83"/>
<accession>D8PN83</accession>
<evidence type="ECO:0000256" key="3">
    <source>
        <dbReference type="ARBA" id="ARBA00022801"/>
    </source>
</evidence>
<comment type="similarity">
    <text evidence="1">Belongs to the peptidase C48 family.</text>
</comment>
<keyword evidence="2" id="KW-0645">Protease</keyword>
<dbReference type="GeneID" id="9597565"/>
<keyword evidence="7" id="KW-1185">Reference proteome</keyword>
<evidence type="ECO:0000256" key="4">
    <source>
        <dbReference type="ARBA" id="ARBA00022807"/>
    </source>
</evidence>
<evidence type="ECO:0000313" key="7">
    <source>
        <dbReference type="Proteomes" id="UP000007431"/>
    </source>
</evidence>
<name>D8PN83_SCHCM</name>
<dbReference type="SUPFAM" id="SSF54001">
    <property type="entry name" value="Cysteine proteinases"/>
    <property type="match status" value="1"/>
</dbReference>
<dbReference type="OrthoDB" id="1939479at2759"/>
<dbReference type="GO" id="GO:0006508">
    <property type="term" value="P:proteolysis"/>
    <property type="evidence" value="ECO:0007669"/>
    <property type="project" value="UniProtKB-KW"/>
</dbReference>
<gene>
    <name evidence="6" type="ORF">SCHCODRAFT_48500</name>
</gene>
<keyword evidence="3" id="KW-0378">Hydrolase</keyword>
<dbReference type="OMA" id="DRAANSQ"/>
<dbReference type="KEGG" id="scm:SCHCO_048500"/>
<evidence type="ECO:0000313" key="6">
    <source>
        <dbReference type="EMBL" id="EFJ03570.1"/>
    </source>
</evidence>
<proteinExistence type="inferred from homology"/>
<feature type="non-terminal residue" evidence="6">
    <location>
        <position position="1"/>
    </location>
</feature>
<dbReference type="STRING" id="578458.D8PN83"/>
<dbReference type="PANTHER" id="PTHR12606:SF141">
    <property type="entry name" value="GH15225P-RELATED"/>
    <property type="match status" value="1"/>
</dbReference>
<feature type="domain" description="Ubiquitin-like protease family profile" evidence="5">
    <location>
        <begin position="26"/>
        <end position="207"/>
    </location>
</feature>
<sequence>ALPPEDEALVDQLLRKRGVVAKFAREQVSDTDLSRLRPGQWLNDEVINFYGAMILGRAEAASKGKEKENERREGKGKRPLDIHYFNSFFWSKLVNEGYEKGRLARWTKKIDIFSKDAIILPVNHSNTHWTSAAINFRKKRIEYYDSLGSKSPMVYRHLRAYLDAESRNKKKKPFDFTGWEDYFDENAPQQENAFDCGVFSCQFMEAISRGEETFNFEQKNMPYLRRRMVWEIGNGRFKDDH</sequence>
<reference evidence="6 7" key="1">
    <citation type="journal article" date="2010" name="Nat. Biotechnol.">
        <title>Genome sequence of the model mushroom Schizophyllum commune.</title>
        <authorList>
            <person name="Ohm R.A."/>
            <person name="de Jong J.F."/>
            <person name="Lugones L.G."/>
            <person name="Aerts A."/>
            <person name="Kothe E."/>
            <person name="Stajich J.E."/>
            <person name="de Vries R.P."/>
            <person name="Record E."/>
            <person name="Levasseur A."/>
            <person name="Baker S.E."/>
            <person name="Bartholomew K.A."/>
            <person name="Coutinho P.M."/>
            <person name="Erdmann S."/>
            <person name="Fowler T.J."/>
            <person name="Gathman A.C."/>
            <person name="Lombard V."/>
            <person name="Henrissat B."/>
            <person name="Knabe N."/>
            <person name="Kuees U."/>
            <person name="Lilly W.W."/>
            <person name="Lindquist E."/>
            <person name="Lucas S."/>
            <person name="Magnuson J.K."/>
            <person name="Piumi F."/>
            <person name="Raudaskoski M."/>
            <person name="Salamov A."/>
            <person name="Schmutz J."/>
            <person name="Schwarze F.W.M.R."/>
            <person name="vanKuyk P.A."/>
            <person name="Horton J.S."/>
            <person name="Grigoriev I.V."/>
            <person name="Woesten H.A.B."/>
        </authorList>
    </citation>
    <scope>NUCLEOTIDE SEQUENCE [LARGE SCALE GENOMIC DNA]</scope>
    <source>
        <strain evidence="7">H4-8 / FGSC 9210</strain>
    </source>
</reference>
<dbReference type="VEuPathDB" id="FungiDB:SCHCODRAFT_048500"/>
<dbReference type="GO" id="GO:0060255">
    <property type="term" value="P:regulation of macromolecule metabolic process"/>
    <property type="evidence" value="ECO:0007669"/>
    <property type="project" value="UniProtKB-ARBA"/>
</dbReference>
<evidence type="ECO:0000256" key="1">
    <source>
        <dbReference type="ARBA" id="ARBA00005234"/>
    </source>
</evidence>
<dbReference type="HOGENOM" id="CLU_024324_2_2_1"/>
<dbReference type="RefSeq" id="XP_003038472.1">
    <property type="nucleotide sequence ID" value="XM_003038426.1"/>
</dbReference>
<keyword evidence="4" id="KW-0788">Thiol protease</keyword>
<dbReference type="PANTHER" id="PTHR12606">
    <property type="entry name" value="SENTRIN/SUMO-SPECIFIC PROTEASE"/>
    <property type="match status" value="1"/>
</dbReference>
<evidence type="ECO:0000259" key="5">
    <source>
        <dbReference type="PROSITE" id="PS50600"/>
    </source>
</evidence>
<dbReference type="Pfam" id="PF02902">
    <property type="entry name" value="Peptidase_C48"/>
    <property type="match status" value="1"/>
</dbReference>
<dbReference type="eggNOG" id="KOG0778">
    <property type="taxonomic scope" value="Eukaryota"/>
</dbReference>
<dbReference type="PROSITE" id="PS50600">
    <property type="entry name" value="ULP_PROTEASE"/>
    <property type="match status" value="1"/>
</dbReference>
<dbReference type="GO" id="GO:0016929">
    <property type="term" value="F:deSUMOylase activity"/>
    <property type="evidence" value="ECO:0007669"/>
    <property type="project" value="TreeGrafter"/>
</dbReference>
<protein>
    <recommendedName>
        <fullName evidence="5">Ubiquitin-like protease family profile domain-containing protein</fullName>
    </recommendedName>
</protein>
<dbReference type="InterPro" id="IPR038765">
    <property type="entry name" value="Papain-like_cys_pep_sf"/>
</dbReference>